<name>A0A935K241_9RHOO</name>
<evidence type="ECO:0000313" key="2">
    <source>
        <dbReference type="EMBL" id="MBK7414312.1"/>
    </source>
</evidence>
<accession>A0A935K241</accession>
<proteinExistence type="predicted"/>
<comment type="caution">
    <text evidence="2">The sequence shown here is derived from an EMBL/GenBank/DDBJ whole genome shotgun (WGS) entry which is preliminary data.</text>
</comment>
<dbReference type="Proteomes" id="UP000739411">
    <property type="component" value="Unassembled WGS sequence"/>
</dbReference>
<evidence type="ECO:0000256" key="1">
    <source>
        <dbReference type="SAM" id="SignalP"/>
    </source>
</evidence>
<dbReference type="AlphaFoldDB" id="A0A935K241"/>
<dbReference type="EMBL" id="JADJMS010000008">
    <property type="protein sequence ID" value="MBK7414312.1"/>
    <property type="molecule type" value="Genomic_DNA"/>
</dbReference>
<dbReference type="InterPro" id="IPR010865">
    <property type="entry name" value="DUF1499"/>
</dbReference>
<sequence>MSKLNALISLMLATLTATASEDSMKPPTSRQVNQEALSCTHPGNCVNSFSSYGLEALVFEGNGEQAMALLRATLATFPEATIVNTAPLYLEVIFTTPIGFKDQIEFRIDEPSKRIDFRSRSKIGLYDFNKNRSRMQDFTASFKTVTVNALNAGKINHARSKEIDPFVPVVAPTIRPNLRRHTVGNQ</sequence>
<evidence type="ECO:0000313" key="3">
    <source>
        <dbReference type="Proteomes" id="UP000739411"/>
    </source>
</evidence>
<gene>
    <name evidence="2" type="ORF">IPJ38_03510</name>
</gene>
<dbReference type="PANTHER" id="PTHR34801">
    <property type="entry name" value="EXPRESSED PROTEIN"/>
    <property type="match status" value="1"/>
</dbReference>
<keyword evidence="1" id="KW-0732">Signal</keyword>
<organism evidence="2 3">
    <name type="scientific">Candidatus Dechloromonas phosphorivorans</name>
    <dbReference type="NCBI Taxonomy" id="2899244"/>
    <lineage>
        <taxon>Bacteria</taxon>
        <taxon>Pseudomonadati</taxon>
        <taxon>Pseudomonadota</taxon>
        <taxon>Betaproteobacteria</taxon>
        <taxon>Rhodocyclales</taxon>
        <taxon>Azonexaceae</taxon>
        <taxon>Dechloromonas</taxon>
    </lineage>
</organism>
<protein>
    <submittedName>
        <fullName evidence="2">DUF1499 domain-containing protein</fullName>
    </submittedName>
</protein>
<reference evidence="2 3" key="1">
    <citation type="submission" date="2020-10" db="EMBL/GenBank/DDBJ databases">
        <title>Connecting structure to function with the recovery of over 1000 high-quality activated sludge metagenome-assembled genomes encoding full-length rRNA genes using long-read sequencing.</title>
        <authorList>
            <person name="Singleton C.M."/>
            <person name="Petriglieri F."/>
            <person name="Kristensen J.M."/>
            <person name="Kirkegaard R.H."/>
            <person name="Michaelsen T.Y."/>
            <person name="Andersen M.H."/>
            <person name="Karst S.M."/>
            <person name="Dueholm M.S."/>
            <person name="Nielsen P.H."/>
            <person name="Albertsen M."/>
        </authorList>
    </citation>
    <scope>NUCLEOTIDE SEQUENCE [LARGE SCALE GENOMIC DNA]</scope>
    <source>
        <strain evidence="2">EsbW_18-Q3-R4-48_BATAC.463</strain>
    </source>
</reference>
<feature type="signal peptide" evidence="1">
    <location>
        <begin position="1"/>
        <end position="19"/>
    </location>
</feature>
<feature type="chain" id="PRO_5036816792" evidence="1">
    <location>
        <begin position="20"/>
        <end position="186"/>
    </location>
</feature>
<dbReference type="PANTHER" id="PTHR34801:SF6">
    <property type="entry name" value="SLL1620 PROTEIN"/>
    <property type="match status" value="1"/>
</dbReference>
<dbReference type="Pfam" id="PF07386">
    <property type="entry name" value="DUF1499"/>
    <property type="match status" value="1"/>
</dbReference>